<dbReference type="InParanoid" id="L9L9J3"/>
<feature type="compositionally biased region" description="Pro residues" evidence="1">
    <location>
        <begin position="114"/>
        <end position="123"/>
    </location>
</feature>
<evidence type="ECO:0000313" key="2">
    <source>
        <dbReference type="EMBL" id="ELW71631.1"/>
    </source>
</evidence>
<feature type="compositionally biased region" description="Basic and acidic residues" evidence="1">
    <location>
        <begin position="95"/>
        <end position="113"/>
    </location>
</feature>
<feature type="compositionally biased region" description="Low complexity" evidence="1">
    <location>
        <begin position="177"/>
        <end position="188"/>
    </location>
</feature>
<organism evidence="2 3">
    <name type="scientific">Tupaia chinensis</name>
    <name type="common">Chinese tree shrew</name>
    <name type="synonym">Tupaia belangeri chinensis</name>
    <dbReference type="NCBI Taxonomy" id="246437"/>
    <lineage>
        <taxon>Eukaryota</taxon>
        <taxon>Metazoa</taxon>
        <taxon>Chordata</taxon>
        <taxon>Craniata</taxon>
        <taxon>Vertebrata</taxon>
        <taxon>Euteleostomi</taxon>
        <taxon>Mammalia</taxon>
        <taxon>Eutheria</taxon>
        <taxon>Euarchontoglires</taxon>
        <taxon>Scandentia</taxon>
        <taxon>Tupaiidae</taxon>
        <taxon>Tupaia</taxon>
    </lineage>
</organism>
<evidence type="ECO:0000256" key="1">
    <source>
        <dbReference type="SAM" id="MobiDB-lite"/>
    </source>
</evidence>
<reference evidence="3" key="2">
    <citation type="journal article" date="2013" name="Nat. Commun.">
        <title>Genome of the Chinese tree shrew.</title>
        <authorList>
            <person name="Fan Y."/>
            <person name="Huang Z.Y."/>
            <person name="Cao C.C."/>
            <person name="Chen C.S."/>
            <person name="Chen Y.X."/>
            <person name="Fan D.D."/>
            <person name="He J."/>
            <person name="Hou H.L."/>
            <person name="Hu L."/>
            <person name="Hu X.T."/>
            <person name="Jiang X.T."/>
            <person name="Lai R."/>
            <person name="Lang Y.S."/>
            <person name="Liang B."/>
            <person name="Liao S.G."/>
            <person name="Mu D."/>
            <person name="Ma Y.Y."/>
            <person name="Niu Y.Y."/>
            <person name="Sun X.Q."/>
            <person name="Xia J.Q."/>
            <person name="Xiao J."/>
            <person name="Xiong Z.Q."/>
            <person name="Xu L."/>
            <person name="Yang L."/>
            <person name="Zhang Y."/>
            <person name="Zhao W."/>
            <person name="Zhao X.D."/>
            <person name="Zheng Y.T."/>
            <person name="Zhou J.M."/>
            <person name="Zhu Y.B."/>
            <person name="Zhang G.J."/>
            <person name="Wang J."/>
            <person name="Yao Y.G."/>
        </authorList>
    </citation>
    <scope>NUCLEOTIDE SEQUENCE [LARGE SCALE GENOMIC DNA]</scope>
</reference>
<feature type="compositionally biased region" description="Basic and acidic residues" evidence="1">
    <location>
        <begin position="129"/>
        <end position="145"/>
    </location>
</feature>
<proteinExistence type="predicted"/>
<feature type="compositionally biased region" description="Low complexity" evidence="1">
    <location>
        <begin position="75"/>
        <end position="90"/>
    </location>
</feature>
<feature type="region of interest" description="Disordered" evidence="1">
    <location>
        <begin position="55"/>
        <end position="231"/>
    </location>
</feature>
<dbReference type="AlphaFoldDB" id="L9L9J3"/>
<dbReference type="Proteomes" id="UP000011518">
    <property type="component" value="Unassembled WGS sequence"/>
</dbReference>
<reference evidence="3" key="1">
    <citation type="submission" date="2012-07" db="EMBL/GenBank/DDBJ databases">
        <title>Genome of the Chinese tree shrew, a rising model animal genetically related to primates.</title>
        <authorList>
            <person name="Zhang G."/>
            <person name="Fan Y."/>
            <person name="Yao Y."/>
            <person name="Huang Z."/>
        </authorList>
    </citation>
    <scope>NUCLEOTIDE SEQUENCE [LARGE SCALE GENOMIC DNA]</scope>
</reference>
<protein>
    <submittedName>
        <fullName evidence="2">Uncharacterized protein</fullName>
    </submittedName>
</protein>
<evidence type="ECO:0000313" key="3">
    <source>
        <dbReference type="Proteomes" id="UP000011518"/>
    </source>
</evidence>
<keyword evidence="3" id="KW-1185">Reference proteome</keyword>
<sequence>MTKLLKPTFLLDNSYRLKPESQSRTLKNTNMFKRSITALLLQTGNNTAARATCWTTSTPGDRKNESLISDDSICPGKPVVRRGGPLGRRPTSAAEAERMPDWKEPSRPAHDPPPRGTPGPSPRAPAIHPPERENGGRWADGRAETKSGNVGGQGGLSASLHPPPDDSSKRRRGEPGRAGAQGPQGAREGAAREKSAGHSKGRGGDTTSTAKKSPRYGLQLTATRKHCRPRAGSDVKAFLRIRTARCLSIP</sequence>
<dbReference type="EMBL" id="KB320459">
    <property type="protein sequence ID" value="ELW71631.1"/>
    <property type="molecule type" value="Genomic_DNA"/>
</dbReference>
<gene>
    <name evidence="2" type="ORF">TREES_T100002484</name>
</gene>
<accession>L9L9J3</accession>
<name>L9L9J3_TUPCH</name>